<keyword evidence="4" id="KW-0010">Activator</keyword>
<proteinExistence type="inferred from homology"/>
<dbReference type="PROSITE" id="PS51152">
    <property type="entry name" value="NFYA_HAP2_2"/>
    <property type="match status" value="1"/>
</dbReference>
<comment type="subunit">
    <text evidence="7">Heterotrimer.</text>
</comment>
<dbReference type="PRINTS" id="PR00616">
    <property type="entry name" value="CCAATSUBUNTB"/>
</dbReference>
<dbReference type="Proteomes" id="UP000694549">
    <property type="component" value="Unplaced"/>
</dbReference>
<evidence type="ECO:0000256" key="5">
    <source>
        <dbReference type="ARBA" id="ARBA00023163"/>
    </source>
</evidence>
<keyword evidence="5 7" id="KW-0804">Transcription</keyword>
<evidence type="ECO:0000313" key="8">
    <source>
        <dbReference type="Ensembl" id="ENSAZOP00000002273.1"/>
    </source>
</evidence>
<dbReference type="SMART" id="SM00521">
    <property type="entry name" value="CBF"/>
    <property type="match status" value="1"/>
</dbReference>
<dbReference type="Pfam" id="PF02045">
    <property type="entry name" value="CBFB_NFYA"/>
    <property type="match status" value="1"/>
</dbReference>
<organism evidence="8 9">
    <name type="scientific">Anas zonorhyncha</name>
    <name type="common">Eastern spot-billed duck</name>
    <dbReference type="NCBI Taxonomy" id="75864"/>
    <lineage>
        <taxon>Eukaryota</taxon>
        <taxon>Metazoa</taxon>
        <taxon>Chordata</taxon>
        <taxon>Craniata</taxon>
        <taxon>Vertebrata</taxon>
        <taxon>Euteleostomi</taxon>
        <taxon>Archelosauria</taxon>
        <taxon>Archosauria</taxon>
        <taxon>Dinosauria</taxon>
        <taxon>Saurischia</taxon>
        <taxon>Theropoda</taxon>
        <taxon>Coelurosauria</taxon>
        <taxon>Aves</taxon>
        <taxon>Neognathae</taxon>
        <taxon>Galloanserae</taxon>
        <taxon>Anseriformes</taxon>
        <taxon>Anatidae</taxon>
        <taxon>Anatinae</taxon>
        <taxon>Anas</taxon>
    </lineage>
</organism>
<evidence type="ECO:0000256" key="7">
    <source>
        <dbReference type="RuleBase" id="RU367155"/>
    </source>
</evidence>
<evidence type="ECO:0000256" key="4">
    <source>
        <dbReference type="ARBA" id="ARBA00023159"/>
    </source>
</evidence>
<dbReference type="InterPro" id="IPR018362">
    <property type="entry name" value="CCAAT-binding_factor_CS"/>
</dbReference>
<reference evidence="8" key="1">
    <citation type="submission" date="2025-08" db="UniProtKB">
        <authorList>
            <consortium name="Ensembl"/>
        </authorList>
    </citation>
    <scope>IDENTIFICATION</scope>
</reference>
<dbReference type="GO" id="GO:0016602">
    <property type="term" value="C:CCAAT-binding factor complex"/>
    <property type="evidence" value="ECO:0007669"/>
    <property type="project" value="InterPro"/>
</dbReference>
<accession>A0A8B9ZN03</accession>
<dbReference type="Ensembl" id="ENSAZOT00000002429.1">
    <property type="protein sequence ID" value="ENSAZOP00000002273.1"/>
    <property type="gene ID" value="ENSAZOG00000001539.1"/>
</dbReference>
<evidence type="ECO:0000256" key="1">
    <source>
        <dbReference type="ARBA" id="ARBA00004123"/>
    </source>
</evidence>
<comment type="similarity">
    <text evidence="7">Belongs to the NFYA/HAP2 subunit family.</text>
</comment>
<keyword evidence="6 7" id="KW-0539">Nucleus</keyword>
<dbReference type="PROSITE" id="PS00686">
    <property type="entry name" value="NFYA_HAP2_1"/>
    <property type="match status" value="1"/>
</dbReference>
<dbReference type="GO" id="GO:0003677">
    <property type="term" value="F:DNA binding"/>
    <property type="evidence" value="ECO:0007669"/>
    <property type="project" value="UniProtKB-KW"/>
</dbReference>
<reference evidence="8" key="2">
    <citation type="submission" date="2025-09" db="UniProtKB">
        <authorList>
            <consortium name="Ensembl"/>
        </authorList>
    </citation>
    <scope>IDENTIFICATION</scope>
</reference>
<evidence type="ECO:0000256" key="3">
    <source>
        <dbReference type="ARBA" id="ARBA00023125"/>
    </source>
</evidence>
<evidence type="ECO:0000256" key="6">
    <source>
        <dbReference type="ARBA" id="ARBA00023242"/>
    </source>
</evidence>
<comment type="function">
    <text evidence="7">Component of the sequence-specific heterotrimeric transcription factor (NF-Y) which specifically recognizes a 5'-CCAAT-3' box motif found in the promoters of its target genes.</text>
</comment>
<evidence type="ECO:0000256" key="2">
    <source>
        <dbReference type="ARBA" id="ARBA00023015"/>
    </source>
</evidence>
<dbReference type="GO" id="GO:0003700">
    <property type="term" value="F:DNA-binding transcription factor activity"/>
    <property type="evidence" value="ECO:0007669"/>
    <property type="project" value="UniProtKB-UniRule"/>
</dbReference>
<protein>
    <recommendedName>
        <fullName evidence="7">Nuclear transcription factor Y subunit</fullName>
    </recommendedName>
</protein>
<dbReference type="InterPro" id="IPR001289">
    <property type="entry name" value="NFYA"/>
</dbReference>
<keyword evidence="3 7" id="KW-0238">DNA-binding</keyword>
<keyword evidence="2 7" id="KW-0805">Transcription regulation</keyword>
<sequence>MEQYTANSNSSTEQIVVQAGQIQQQQGGVTAVQLQTEAQVASASGQQVQTLQVQGQPLMVQVSGGQLITSTGQPIMVQAVPGGQGQTIMQVPVSGTQGLQQTQQQIAVQGQQVAQTAEGQTIVYQPVNADGTILQQVTVPVTGMITIPAASLAGAQIVQAGANTNTTSSGQGTVTVTLPVAGNVVNSGGMVMMVPGAGSVPAIQRIPLPGAEMLEEEPLYVNAKQYHRILKRRQARAKLEAEGKIPKERRKYLHESRHRHAMARKRGEGGRFFSPKEKDSPHMQVSRVLSVLWTDDTFVNSECTLGMYFHCFLCSFFGARLLTFVPLRPWFYVSSIVKRHSLLAENKHLFALSNSFIVMLIEMYSLCYTERENACICCPKKYSLCSCSDSIPAVSFLGHVLRVEVLYLAHDGKFKNVNV</sequence>
<dbReference type="Gene3D" id="6.10.250.2430">
    <property type="match status" value="1"/>
</dbReference>
<dbReference type="AlphaFoldDB" id="A0A8B9ZN03"/>
<keyword evidence="9" id="KW-1185">Reference proteome</keyword>
<dbReference type="PANTHER" id="PTHR12632">
    <property type="entry name" value="TRANSCRIPTION FACTOR NF-Y ALPHA-RELATED"/>
    <property type="match status" value="1"/>
</dbReference>
<comment type="subcellular location">
    <subcellularLocation>
        <location evidence="1 7">Nucleus</location>
    </subcellularLocation>
</comment>
<name>A0A8B9ZN03_9AVES</name>
<evidence type="ECO:0000313" key="9">
    <source>
        <dbReference type="Proteomes" id="UP000694549"/>
    </source>
</evidence>